<keyword evidence="3" id="KW-1185">Reference proteome</keyword>
<dbReference type="InterPro" id="IPR007111">
    <property type="entry name" value="NACHT_NTPase"/>
</dbReference>
<dbReference type="Gene3D" id="3.40.50.300">
    <property type="entry name" value="P-loop containing nucleotide triphosphate hydrolases"/>
    <property type="match status" value="1"/>
</dbReference>
<protein>
    <submittedName>
        <fullName evidence="2">NACHT domain-containing protein</fullName>
    </submittedName>
</protein>
<feature type="domain" description="NACHT" evidence="1">
    <location>
        <begin position="115"/>
        <end position="229"/>
    </location>
</feature>
<evidence type="ECO:0000313" key="3">
    <source>
        <dbReference type="Proteomes" id="UP001449225"/>
    </source>
</evidence>
<dbReference type="Proteomes" id="UP001449225">
    <property type="component" value="Unassembled WGS sequence"/>
</dbReference>
<dbReference type="InterPro" id="IPR027417">
    <property type="entry name" value="P-loop_NTPase"/>
</dbReference>
<name>A0ABU9TQE5_9GAMM</name>
<evidence type="ECO:0000259" key="1">
    <source>
        <dbReference type="PROSITE" id="PS50837"/>
    </source>
</evidence>
<comment type="caution">
    <text evidence="2">The sequence shown here is derived from an EMBL/GenBank/DDBJ whole genome shotgun (WGS) entry which is preliminary data.</text>
</comment>
<dbReference type="Pfam" id="PF05729">
    <property type="entry name" value="NACHT"/>
    <property type="match status" value="1"/>
</dbReference>
<gene>
    <name evidence="2" type="ORF">WNY58_04365</name>
</gene>
<accession>A0ABU9TQE5</accession>
<dbReference type="PROSITE" id="PS50837">
    <property type="entry name" value="NACHT"/>
    <property type="match status" value="1"/>
</dbReference>
<proteinExistence type="predicted"/>
<evidence type="ECO:0000313" key="2">
    <source>
        <dbReference type="EMBL" id="MEM5535621.1"/>
    </source>
</evidence>
<dbReference type="RefSeq" id="WP_342853842.1">
    <property type="nucleotide sequence ID" value="NZ_JBBMRA010000003.1"/>
</dbReference>
<organism evidence="2 3">
    <name type="scientific">Neptuniibacter pectenicola</name>
    <dbReference type="NCBI Taxonomy" id="1806669"/>
    <lineage>
        <taxon>Bacteria</taxon>
        <taxon>Pseudomonadati</taxon>
        <taxon>Pseudomonadota</taxon>
        <taxon>Gammaproteobacteria</taxon>
        <taxon>Oceanospirillales</taxon>
        <taxon>Oceanospirillaceae</taxon>
        <taxon>Neptuniibacter</taxon>
    </lineage>
</organism>
<reference evidence="2 3" key="1">
    <citation type="submission" date="2024-03" db="EMBL/GenBank/DDBJ databases">
        <title>Community enrichment and isolation of bacterial strains for fucoidan degradation.</title>
        <authorList>
            <person name="Sichert A."/>
        </authorList>
    </citation>
    <scope>NUCLEOTIDE SEQUENCE [LARGE SCALE GENOMIC DNA]</scope>
    <source>
        <strain evidence="2 3">AS76</strain>
    </source>
</reference>
<sequence length="618" mass="70021">MSENDTELQNLLTKAVTSETGKIVTNFFFGKLEGISHSFAKNREIQDALSVLNTSENTKNQLVEKFHDKYLTTRTILKPGINQDILDIYHPLSIKDELSGNIQQIDSKTPLNTNKITCIIGKAGQGKTTLLKRLLLTSMERGSRFPIFISLRDVNWESASTLSIVKTVLNHMSIEVSEETCSFLLQSERALIFWDGFDEIPDQHRRLAVHIIEESWNRYHCPSIVTTRPETEITIHGGSIRNKTLIDLEPNDVTALIKNTVSDDDDYRHILLDTLRSNTDIAGILLTPILVDIFIYTYRSLRVEPKSEADFYSQIFACIASQHDRLKILDRQTQSGLSIDELEQAFHLASFLLTKENINTFSDRVLRKAFSEACSKLQLQDTLARSHSDVINISNLIIPDGFGCYSYIHKSIMEFYAAAFIASSSEDTQKLFYQKVHNHFSKFARTLQFLFEIDTASFLNFFAKPILDEFKLEKKSPMDVAIALSGVNKMRFITSPIEQSVSAFESSEAQKISHLAQSIDEDAVSFLRFSICSTLSNLDCDEVEHLADANFYDFETEALSENIVTIPTALLCKHLESEDHSIFDEAKSVTSGLIDQISELIKKSEQKESDVEELMDIL</sequence>
<dbReference type="EMBL" id="JBBMRA010000003">
    <property type="protein sequence ID" value="MEM5535621.1"/>
    <property type="molecule type" value="Genomic_DNA"/>
</dbReference>
<dbReference type="SUPFAM" id="SSF52540">
    <property type="entry name" value="P-loop containing nucleoside triphosphate hydrolases"/>
    <property type="match status" value="1"/>
</dbReference>